<accession>A0A481YP64</accession>
<protein>
    <submittedName>
        <fullName evidence="1">Putative major capsid protein</fullName>
    </submittedName>
</protein>
<dbReference type="EMBL" id="MK500302">
    <property type="protein sequence ID" value="QBK85048.1"/>
    <property type="molecule type" value="Genomic_DNA"/>
</dbReference>
<organism evidence="1">
    <name type="scientific">Pithovirus LCDPAC02</name>
    <dbReference type="NCBI Taxonomy" id="2506601"/>
    <lineage>
        <taxon>Viruses</taxon>
        <taxon>Pithoviruses</taxon>
    </lineage>
</organism>
<sequence length="438" mass="52027">MITSDVFNDCKKEIKIYDTLYNVTTTTNDKYKKITYTENQEYNTLDILYSSCLEINFPSIKIDDEYFDNVDLYLSEEFLNIMIRKFSIGSNIKDINGKEHYSTLCVADKDFFRCLQKCGLIKITYDNDIKNYLNKWIKFIPGFTVSIELPFFYKYIKNKISKYYSDDNEKLIHIIHYNLNIEKIICVRNKVDDEYIYIEDDNIKDLIYSENYRIDHPKLSLIYHSFSDDVSNINTVCLESYEKLDLNITEPQIMKQGSIVLNFEKIKLNNVICLFLFVKNKKCKKFGYNPIHFGCELISRVDIIYEDGSKISKNNSSLRLISSIIGKYEDNENITNIIPIFMSTFIKIKSISGYKCDIQKLKIYFKGKSIMEKSLNCNQLSKSKYENINGKRDKDYFHYNSDYINNNKFYFTNKEKYKNIEYEEDLQLKVIAIKNKYF</sequence>
<proteinExistence type="predicted"/>
<reference evidence="1" key="1">
    <citation type="journal article" date="2019" name="MBio">
        <title>Virus Genomes from Deep Sea Sediments Expand the Ocean Megavirome and Support Independent Origins of Viral Gigantism.</title>
        <authorList>
            <person name="Backstrom D."/>
            <person name="Yutin N."/>
            <person name="Jorgensen S.L."/>
            <person name="Dharamshi J."/>
            <person name="Homa F."/>
            <person name="Zaremba-Niedwiedzka K."/>
            <person name="Spang A."/>
            <person name="Wolf Y.I."/>
            <person name="Koonin E.V."/>
            <person name="Ettema T.J."/>
        </authorList>
    </citation>
    <scope>NUCLEOTIDE SEQUENCE</scope>
</reference>
<evidence type="ECO:0000313" key="1">
    <source>
        <dbReference type="EMBL" id="QBK85048.1"/>
    </source>
</evidence>
<name>A0A481YP64_9VIRU</name>
<gene>
    <name evidence="1" type="ORF">LCDPAC02_02470</name>
</gene>